<organism evidence="10 11">
    <name type="scientific">Kurthia gibsonii</name>
    <dbReference type="NCBI Taxonomy" id="33946"/>
    <lineage>
        <taxon>Bacteria</taxon>
        <taxon>Bacillati</taxon>
        <taxon>Bacillota</taxon>
        <taxon>Bacilli</taxon>
        <taxon>Bacillales</taxon>
        <taxon>Caryophanaceae</taxon>
        <taxon>Kurthia</taxon>
    </lineage>
</organism>
<reference evidence="10 11" key="1">
    <citation type="submission" date="2024-04" db="EMBL/GenBank/DDBJ databases">
        <authorList>
            <person name="Wu Y.S."/>
            <person name="Zhang L."/>
        </authorList>
    </citation>
    <scope>NUCLEOTIDE SEQUENCE [LARGE SCALE GENOMIC DNA]</scope>
    <source>
        <strain evidence="10 11">KG-01</strain>
    </source>
</reference>
<dbReference type="SUPFAM" id="SSF52402">
    <property type="entry name" value="Adenine nucleotide alpha hydrolases-like"/>
    <property type="match status" value="1"/>
</dbReference>
<dbReference type="Pfam" id="PF01171">
    <property type="entry name" value="ATP_bind_3"/>
    <property type="match status" value="1"/>
</dbReference>
<evidence type="ECO:0000256" key="6">
    <source>
        <dbReference type="ARBA" id="ARBA00022840"/>
    </source>
</evidence>
<keyword evidence="4 8" id="KW-0819">tRNA processing</keyword>
<dbReference type="EC" id="6.3.4.19" evidence="8"/>
<dbReference type="InterPro" id="IPR012795">
    <property type="entry name" value="tRNA_Ile_lys_synt_N"/>
</dbReference>
<accession>A0ABU9LNG8</accession>
<evidence type="ECO:0000313" key="11">
    <source>
        <dbReference type="Proteomes" id="UP001398420"/>
    </source>
</evidence>
<evidence type="ECO:0000256" key="3">
    <source>
        <dbReference type="ARBA" id="ARBA00022598"/>
    </source>
</evidence>
<comment type="subcellular location">
    <subcellularLocation>
        <location evidence="1 8">Cytoplasm</location>
    </subcellularLocation>
</comment>
<evidence type="ECO:0000256" key="7">
    <source>
        <dbReference type="ARBA" id="ARBA00048539"/>
    </source>
</evidence>
<dbReference type="InterPro" id="IPR012094">
    <property type="entry name" value="tRNA_Ile_lys_synt"/>
</dbReference>
<comment type="caution">
    <text evidence="10">The sequence shown here is derived from an EMBL/GenBank/DDBJ whole genome shotgun (WGS) entry which is preliminary data.</text>
</comment>
<evidence type="ECO:0000259" key="9">
    <source>
        <dbReference type="SMART" id="SM00977"/>
    </source>
</evidence>
<dbReference type="HAMAP" id="MF_01161">
    <property type="entry name" value="tRNA_Ile_lys_synt"/>
    <property type="match status" value="1"/>
</dbReference>
<dbReference type="RefSeq" id="WP_342303187.1">
    <property type="nucleotide sequence ID" value="NZ_JBCEWA010000014.1"/>
</dbReference>
<sequence>MVKFEQEVNEYIQTHALIQSGDRILVACSGGIDSIVLLHFLHTYQKHYAIDLAAVHVNHMLRGEASYEDRQFVEDFCKEREIPVFSTDIPISEILKRENGNLQDTCRRERYHYFEQVMKQHHYNKLAVAHHADDQMETVLMALIKGAHIQGVLGMSAEKSWRSFKIIRPFLSVTREQLVAYLNSQSLMYREDASNAKDDYLRNRIRHHVVPFMRKENPQVAAAFQYFTEKEQAEDVYLNEQAESVLKQCEIQKSDDEIYLRILPFQKQSLALQRRAILLLLKYLYKDTIVAQSHALWTAILELIQKTDGHNEISLPLGGRAIRTYDVLVLTKRPQVQQVVQPFQLQLDEWVTLINGCKVGIFQKNSAPQVSKYVKSYILSTQQLPLTIRTKEVGDRMYLPGVNGSKKVSRILIDAKIPQSKRSTWPILVDAKNQILAILDLRVSRLLQDDMRSIDDGVVLMIDTAPKQ</sequence>
<feature type="binding site" evidence="8">
    <location>
        <begin position="29"/>
        <end position="34"/>
    </location>
    <ligand>
        <name>ATP</name>
        <dbReference type="ChEBI" id="CHEBI:30616"/>
    </ligand>
</feature>
<name>A0ABU9LNG8_9BACL</name>
<evidence type="ECO:0000256" key="4">
    <source>
        <dbReference type="ARBA" id="ARBA00022694"/>
    </source>
</evidence>
<protein>
    <recommendedName>
        <fullName evidence="8">tRNA(Ile)-lysidine synthase</fullName>
        <ecNumber evidence="8">6.3.4.19</ecNumber>
    </recommendedName>
    <alternativeName>
        <fullName evidence="8">tRNA(Ile)-2-lysyl-cytidine synthase</fullName>
    </alternativeName>
    <alternativeName>
        <fullName evidence="8">tRNA(Ile)-lysidine synthetase</fullName>
    </alternativeName>
</protein>
<evidence type="ECO:0000256" key="5">
    <source>
        <dbReference type="ARBA" id="ARBA00022741"/>
    </source>
</evidence>
<dbReference type="CDD" id="cd01992">
    <property type="entry name" value="TilS_N"/>
    <property type="match status" value="1"/>
</dbReference>
<proteinExistence type="inferred from homology"/>
<evidence type="ECO:0000313" key="10">
    <source>
        <dbReference type="EMBL" id="MEL5989523.1"/>
    </source>
</evidence>
<dbReference type="PANTHER" id="PTHR43033">
    <property type="entry name" value="TRNA(ILE)-LYSIDINE SYNTHASE-RELATED"/>
    <property type="match status" value="1"/>
</dbReference>
<evidence type="ECO:0000256" key="2">
    <source>
        <dbReference type="ARBA" id="ARBA00022490"/>
    </source>
</evidence>
<dbReference type="InterPro" id="IPR014729">
    <property type="entry name" value="Rossmann-like_a/b/a_fold"/>
</dbReference>
<keyword evidence="6 8" id="KW-0067">ATP-binding</keyword>
<keyword evidence="2 8" id="KW-0963">Cytoplasm</keyword>
<gene>
    <name evidence="8 10" type="primary">tilS</name>
    <name evidence="10" type="ORF">AAF454_14015</name>
</gene>
<evidence type="ECO:0000256" key="8">
    <source>
        <dbReference type="HAMAP-Rule" id="MF_01161"/>
    </source>
</evidence>
<dbReference type="PANTHER" id="PTHR43033:SF1">
    <property type="entry name" value="TRNA(ILE)-LYSIDINE SYNTHASE-RELATED"/>
    <property type="match status" value="1"/>
</dbReference>
<feature type="domain" description="Lysidine-tRNA(Ile) synthetase C-terminal" evidence="9">
    <location>
        <begin position="386"/>
        <end position="460"/>
    </location>
</feature>
<keyword evidence="3 8" id="KW-0436">Ligase</keyword>
<dbReference type="SUPFAM" id="SSF82829">
    <property type="entry name" value="MesJ substrate recognition domain-like"/>
    <property type="match status" value="1"/>
</dbReference>
<dbReference type="GO" id="GO:0032267">
    <property type="term" value="F:tRNA(Ile)-lysidine synthase activity"/>
    <property type="evidence" value="ECO:0007669"/>
    <property type="project" value="UniProtKB-EC"/>
</dbReference>
<dbReference type="Pfam" id="PF11734">
    <property type="entry name" value="TilS_C"/>
    <property type="match status" value="1"/>
</dbReference>
<comment type="similarity">
    <text evidence="8">Belongs to the tRNA(Ile)-lysidine synthase family.</text>
</comment>
<comment type="catalytic activity">
    <reaction evidence="7 8">
        <text>cytidine(34) in tRNA(Ile2) + L-lysine + ATP = lysidine(34) in tRNA(Ile2) + AMP + diphosphate + H(+)</text>
        <dbReference type="Rhea" id="RHEA:43744"/>
        <dbReference type="Rhea" id="RHEA-COMP:10625"/>
        <dbReference type="Rhea" id="RHEA-COMP:10670"/>
        <dbReference type="ChEBI" id="CHEBI:15378"/>
        <dbReference type="ChEBI" id="CHEBI:30616"/>
        <dbReference type="ChEBI" id="CHEBI:32551"/>
        <dbReference type="ChEBI" id="CHEBI:33019"/>
        <dbReference type="ChEBI" id="CHEBI:82748"/>
        <dbReference type="ChEBI" id="CHEBI:83665"/>
        <dbReference type="ChEBI" id="CHEBI:456215"/>
        <dbReference type="EC" id="6.3.4.19"/>
    </reaction>
</comment>
<dbReference type="Proteomes" id="UP001398420">
    <property type="component" value="Unassembled WGS sequence"/>
</dbReference>
<comment type="function">
    <text evidence="8">Ligates lysine onto the cytidine present at position 34 of the AUA codon-specific tRNA(Ile) that contains the anticodon CAU, in an ATP-dependent manner. Cytidine is converted to lysidine, thus changing the amino acid specificity of the tRNA from methionine to isoleucine.</text>
</comment>
<dbReference type="SUPFAM" id="SSF56037">
    <property type="entry name" value="PheT/TilS domain"/>
    <property type="match status" value="1"/>
</dbReference>
<dbReference type="NCBIfam" id="TIGR02433">
    <property type="entry name" value="lysidine_TilS_C"/>
    <property type="match status" value="1"/>
</dbReference>
<dbReference type="InterPro" id="IPR011063">
    <property type="entry name" value="TilS/TtcA_N"/>
</dbReference>
<dbReference type="Gene3D" id="3.40.50.620">
    <property type="entry name" value="HUPs"/>
    <property type="match status" value="1"/>
</dbReference>
<keyword evidence="11" id="KW-1185">Reference proteome</keyword>
<comment type="domain">
    <text evidence="8">The N-terminal region contains the highly conserved SGGXDS motif, predicted to be a P-loop motif involved in ATP binding.</text>
</comment>
<dbReference type="InterPro" id="IPR012796">
    <property type="entry name" value="Lysidine-tRNA-synth_C"/>
</dbReference>
<dbReference type="SMART" id="SM00977">
    <property type="entry name" value="TilS_C"/>
    <property type="match status" value="1"/>
</dbReference>
<keyword evidence="5 8" id="KW-0547">Nucleotide-binding</keyword>
<evidence type="ECO:0000256" key="1">
    <source>
        <dbReference type="ARBA" id="ARBA00004496"/>
    </source>
</evidence>
<dbReference type="Gene3D" id="3.30.465.60">
    <property type="match status" value="1"/>
</dbReference>
<dbReference type="NCBIfam" id="TIGR02432">
    <property type="entry name" value="lysidine_TilS_N"/>
    <property type="match status" value="1"/>
</dbReference>
<dbReference type="EMBL" id="JBCEWA010000014">
    <property type="protein sequence ID" value="MEL5989523.1"/>
    <property type="molecule type" value="Genomic_DNA"/>
</dbReference>